<protein>
    <submittedName>
        <fullName evidence="2">52 kDa protein</fullName>
    </submittedName>
</protein>
<accession>A0A650BZ54</accession>
<evidence type="ECO:0000256" key="1">
    <source>
        <dbReference type="SAM" id="MobiDB-lite"/>
    </source>
</evidence>
<feature type="compositionally biased region" description="Low complexity" evidence="1">
    <location>
        <begin position="68"/>
        <end position="85"/>
    </location>
</feature>
<dbReference type="EMBL" id="MK572855">
    <property type="protein sequence ID" value="QGQ62588.1"/>
    <property type="molecule type" value="Genomic_DNA"/>
</dbReference>
<evidence type="ECO:0000313" key="2">
    <source>
        <dbReference type="EMBL" id="QGQ62588.1"/>
    </source>
</evidence>
<reference evidence="2 3" key="1">
    <citation type="journal article" date="2019" name="Viruses">
        <title>Fowl Adenovirus (FAdV) Recombination with Intertypic Crossovers in Genomes of FAdV-D and FAdV-E, Displaying Hybrid Serological Phenotypes.</title>
        <authorList>
            <person name="Schachner A."/>
            <person name="Gonzalez G."/>
            <person name="Endler L."/>
            <person name="Ito K."/>
            <person name="Hess M."/>
        </authorList>
    </citation>
    <scope>NUCLEOTIDE SEQUENCE [LARGE SCALE GENOMIC DNA]</scope>
    <source>
        <strain evidence="2 3">X11-A</strain>
    </source>
</reference>
<feature type="compositionally biased region" description="Acidic residues" evidence="1">
    <location>
        <begin position="415"/>
        <end position="435"/>
    </location>
</feature>
<evidence type="ECO:0000313" key="3">
    <source>
        <dbReference type="Proteomes" id="UP000426039"/>
    </source>
</evidence>
<proteinExistence type="predicted"/>
<dbReference type="InterPro" id="IPR004292">
    <property type="entry name" value="L1-like"/>
</dbReference>
<sequence length="435" mass="48678">MTFLEEGPSPTVTVNITIITPPTMHPVLQNVRNASGVEGQQRRLQQQQQQHLPRGGDPHQQRYRHHQAAAASAPPQQQQQQPPSRSRVRPPTPPQYPAQHALPGAAEADAYSEDGEEGGPPVCGLAAGADIDEIRMRERESGRRGAVPETNLFKASRDALPQNDYDREAMYRAGQALSVNRRRVLTADDFAYGEGQDPSFTPGANHLRAAELKRASEQTAFGEEMRNSCHQTRLRTALMRPELPAGIYYLYDFVQTYMDHPDGRVKLNPQLVLVAQHAGNTMLAQRLWSIAEEKNAWLRDLIEMAYMIVNDPYLSTEQQLAAVCTTVVELSMKYAKIAAKNGYPSMAQMAKAQEFFYRVMEAVLDLGVQVGVYNNRPVRFRQKRISEIPQMSDADYMFGLTQALENRPPQGELFASDEGESSDGEEQDAGYDDDY</sequence>
<dbReference type="Proteomes" id="UP000426039">
    <property type="component" value="Genome"/>
</dbReference>
<organism evidence="2 3">
    <name type="scientific">Fowl aviadenovirus E</name>
    <dbReference type="NCBI Taxonomy" id="190065"/>
    <lineage>
        <taxon>Viruses</taxon>
        <taxon>Varidnaviria</taxon>
        <taxon>Bamfordvirae</taxon>
        <taxon>Preplasmiviricota</taxon>
        <taxon>Polisuviricotina</taxon>
        <taxon>Pharingeaviricetes</taxon>
        <taxon>Rowavirales</taxon>
        <taxon>Adenoviridae</taxon>
        <taxon>Aviadenovirus</taxon>
        <taxon>Aviadenovirus hepatitidis</taxon>
    </lineage>
</organism>
<feature type="region of interest" description="Disordered" evidence="1">
    <location>
        <begin position="35"/>
        <end position="123"/>
    </location>
</feature>
<dbReference type="Pfam" id="PF03052">
    <property type="entry name" value="Adeno_52K"/>
    <property type="match status" value="1"/>
</dbReference>
<name>A0A650BZ54_9ADEN</name>
<feature type="region of interest" description="Disordered" evidence="1">
    <location>
        <begin position="409"/>
        <end position="435"/>
    </location>
</feature>